<dbReference type="InterPro" id="IPR032732">
    <property type="entry name" value="SPATA6_N"/>
</dbReference>
<comment type="caution">
    <text evidence="5">The sequence shown here is derived from an EMBL/GenBank/DDBJ whole genome shotgun (WGS) entry which is preliminary data.</text>
</comment>
<sequence length="442" mass="50966">MLFAHILAHWNTKIHIHKLLPIMSCKSFNICVVLDIIDVSCPGVCMCPKGMMYLDIWLFGCKNSTSYVEPKFPLTFNETFNFHKTFAELSNLRDIQKVLEEKCIKITLVQAYKKKQITLATYSSYVDQVLYPERSQFSKIGEIALLMKNEPLFPGTISPKITLVTKTSVTEQINIISRANHSSPEYLETQNQPNRMKRVHHSKIINSPCLHKTENRITHDNGNINSDTDTDSQLYCSRAIKTNNNIMDWECHSKKSFKNCEDVNRSKINEHKNETSDRKNMKESLNLKHKSLDNDFCKNTEITSNKFGKNIKATFNVGAHRYKCCKSKLNNSSSTNESIKTSDEDSIHEKKNTNVSVIQDNSGEEPKKLNPKIRARLHLDVYHCKCGMPGCMLSPSWRNICNEVNRKDNIGDAIKYQVSLRNYYKRLYEETTHQLGRNLQLL</sequence>
<proteinExistence type="inferred from homology"/>
<evidence type="ECO:0000256" key="2">
    <source>
        <dbReference type="ARBA" id="ARBA00022553"/>
    </source>
</evidence>
<evidence type="ECO:0000259" key="4">
    <source>
        <dbReference type="Pfam" id="PF14909"/>
    </source>
</evidence>
<dbReference type="PANTHER" id="PTHR16435:SF6">
    <property type="entry name" value="IP09370P"/>
    <property type="match status" value="1"/>
</dbReference>
<dbReference type="GO" id="GO:0007283">
    <property type="term" value="P:spermatogenesis"/>
    <property type="evidence" value="ECO:0007669"/>
    <property type="project" value="InterPro"/>
</dbReference>
<reference evidence="5 6" key="1">
    <citation type="submission" date="2019-08" db="EMBL/GenBank/DDBJ databases">
        <title>The genome of the soybean aphid Biotype 1, its phylome, world population structure and adaptation to the North American continent.</title>
        <authorList>
            <person name="Giordano R."/>
            <person name="Donthu R.K."/>
            <person name="Hernandez A.G."/>
            <person name="Wright C.L."/>
            <person name="Zimin A.V."/>
        </authorList>
    </citation>
    <scope>NUCLEOTIDE SEQUENCE [LARGE SCALE GENOMIC DNA]</scope>
    <source>
        <tissue evidence="5">Whole aphids</tissue>
    </source>
</reference>
<dbReference type="EMBL" id="VYZN01000054">
    <property type="protein sequence ID" value="KAE9526518.1"/>
    <property type="molecule type" value="Genomic_DNA"/>
</dbReference>
<dbReference type="Proteomes" id="UP000475862">
    <property type="component" value="Unassembled WGS sequence"/>
</dbReference>
<keyword evidence="6" id="KW-1185">Reference proteome</keyword>
<accession>A0A6G0T5I6</accession>
<dbReference type="OrthoDB" id="5963614at2759"/>
<feature type="domain" description="Spermatogenesis-associated protein 6 N-terminal" evidence="4">
    <location>
        <begin position="32"/>
        <end position="168"/>
    </location>
</feature>
<feature type="compositionally biased region" description="Basic and acidic residues" evidence="3">
    <location>
        <begin position="340"/>
        <end position="352"/>
    </location>
</feature>
<dbReference type="Pfam" id="PF14909">
    <property type="entry name" value="SPATA6"/>
    <property type="match status" value="1"/>
</dbReference>
<comment type="similarity">
    <text evidence="1">Belongs to the SPATA6 family.</text>
</comment>
<dbReference type="GO" id="GO:0032027">
    <property type="term" value="F:myosin light chain binding"/>
    <property type="evidence" value="ECO:0007669"/>
    <property type="project" value="InterPro"/>
</dbReference>
<evidence type="ECO:0000256" key="3">
    <source>
        <dbReference type="SAM" id="MobiDB-lite"/>
    </source>
</evidence>
<evidence type="ECO:0000313" key="6">
    <source>
        <dbReference type="Proteomes" id="UP000475862"/>
    </source>
</evidence>
<keyword evidence="2" id="KW-0597">Phosphoprotein</keyword>
<feature type="region of interest" description="Disordered" evidence="3">
    <location>
        <begin position="330"/>
        <end position="354"/>
    </location>
</feature>
<dbReference type="InterPro" id="IPR042769">
    <property type="entry name" value="SPATA6_fam"/>
</dbReference>
<evidence type="ECO:0000313" key="5">
    <source>
        <dbReference type="EMBL" id="KAE9526518.1"/>
    </source>
</evidence>
<gene>
    <name evidence="5" type="ORF">AGLY_013166</name>
</gene>
<name>A0A6G0T5I6_APHGL</name>
<evidence type="ECO:0000256" key="1">
    <source>
        <dbReference type="ARBA" id="ARBA00006215"/>
    </source>
</evidence>
<organism evidence="5 6">
    <name type="scientific">Aphis glycines</name>
    <name type="common">Soybean aphid</name>
    <dbReference type="NCBI Taxonomy" id="307491"/>
    <lineage>
        <taxon>Eukaryota</taxon>
        <taxon>Metazoa</taxon>
        <taxon>Ecdysozoa</taxon>
        <taxon>Arthropoda</taxon>
        <taxon>Hexapoda</taxon>
        <taxon>Insecta</taxon>
        <taxon>Pterygota</taxon>
        <taxon>Neoptera</taxon>
        <taxon>Paraneoptera</taxon>
        <taxon>Hemiptera</taxon>
        <taxon>Sternorrhyncha</taxon>
        <taxon>Aphidomorpha</taxon>
        <taxon>Aphidoidea</taxon>
        <taxon>Aphididae</taxon>
        <taxon>Aphidini</taxon>
        <taxon>Aphis</taxon>
        <taxon>Aphis</taxon>
    </lineage>
</organism>
<dbReference type="PANTHER" id="PTHR16435">
    <property type="entry name" value="SPERMATOGENESIS-ASSOCIATED PROTEIN 6 SPATA6"/>
    <property type="match status" value="1"/>
</dbReference>
<protein>
    <recommendedName>
        <fullName evidence="4">Spermatogenesis-associated protein 6 N-terminal domain-containing protein</fullName>
    </recommendedName>
</protein>
<dbReference type="GO" id="GO:0120212">
    <property type="term" value="C:sperm head-tail coupling apparatus"/>
    <property type="evidence" value="ECO:0007669"/>
    <property type="project" value="InterPro"/>
</dbReference>
<dbReference type="AlphaFoldDB" id="A0A6G0T5I6"/>